<evidence type="ECO:0000313" key="2">
    <source>
        <dbReference type="EMBL" id="CAA9548586.1"/>
    </source>
</evidence>
<evidence type="ECO:0000256" key="1">
    <source>
        <dbReference type="SAM" id="MobiDB-lite"/>
    </source>
</evidence>
<organism evidence="2">
    <name type="scientific">uncultured Thermomicrobiales bacterium</name>
    <dbReference type="NCBI Taxonomy" id="1645740"/>
    <lineage>
        <taxon>Bacteria</taxon>
        <taxon>Pseudomonadati</taxon>
        <taxon>Thermomicrobiota</taxon>
        <taxon>Thermomicrobia</taxon>
        <taxon>Thermomicrobiales</taxon>
        <taxon>environmental samples</taxon>
    </lineage>
</organism>
<feature type="non-terminal residue" evidence="2">
    <location>
        <position position="1"/>
    </location>
</feature>
<feature type="region of interest" description="Disordered" evidence="1">
    <location>
        <begin position="1"/>
        <end position="29"/>
    </location>
</feature>
<gene>
    <name evidence="2" type="ORF">AVDCRST_MAG88-600</name>
</gene>
<proteinExistence type="predicted"/>
<accession>A0A6J4UGB2</accession>
<dbReference type="EMBL" id="CADCWM010000201">
    <property type="protein sequence ID" value="CAA9548586.1"/>
    <property type="molecule type" value="Genomic_DNA"/>
</dbReference>
<feature type="non-terminal residue" evidence="2">
    <location>
        <position position="29"/>
    </location>
</feature>
<reference evidence="2" key="1">
    <citation type="submission" date="2020-02" db="EMBL/GenBank/DDBJ databases">
        <authorList>
            <person name="Meier V. D."/>
        </authorList>
    </citation>
    <scope>NUCLEOTIDE SEQUENCE</scope>
    <source>
        <strain evidence="2">AVDCRST_MAG88</strain>
    </source>
</reference>
<sequence length="29" mass="2969">AVGNPFRCPWESPRARGGADRPSGAGWGG</sequence>
<protein>
    <submittedName>
        <fullName evidence="2">Uncharacterized protein</fullName>
    </submittedName>
</protein>
<dbReference type="AlphaFoldDB" id="A0A6J4UGB2"/>
<name>A0A6J4UGB2_9BACT</name>